<accession>A0ABQ0L295</accession>
<evidence type="ECO:0000313" key="2">
    <source>
        <dbReference type="EMBL" id="GAT45261.1"/>
    </source>
</evidence>
<gene>
    <name evidence="2" type="ORF">MCHLO_02848</name>
</gene>
<protein>
    <submittedName>
        <fullName evidence="2">Uncharacterized protein</fullName>
    </submittedName>
</protein>
<reference evidence="2" key="1">
    <citation type="submission" date="2014-09" db="EMBL/GenBank/DDBJ databases">
        <title>Genome sequence of the luminous mushroom Mycena chlorophos for searching fungal bioluminescence genes.</title>
        <authorList>
            <person name="Tanaka Y."/>
            <person name="Kasuga D."/>
            <person name="Oba Y."/>
            <person name="Hase S."/>
            <person name="Sato K."/>
            <person name="Oba Y."/>
            <person name="Sakakibara Y."/>
        </authorList>
    </citation>
    <scope>NUCLEOTIDE SEQUENCE</scope>
</reference>
<feature type="compositionally biased region" description="Basic and acidic residues" evidence="1">
    <location>
        <begin position="112"/>
        <end position="124"/>
    </location>
</feature>
<feature type="region of interest" description="Disordered" evidence="1">
    <location>
        <begin position="1"/>
        <end position="140"/>
    </location>
</feature>
<sequence length="233" mass="26092">MKKSWRAGDVANVERDKREARPRPSQIQIQSNPQPPFATHTRLSLAKRQARGARRWQGRHPQPGGRLDARVLETGEEDMAIEKKAGHTPRPSCSRRPWSARNPPSVRRRTRGERPRRPWPDEKHHAKPPRRPRGLGAGSREREWVVAAERLLRSELRTFFANLDVARADNDEERLAPAKAPPQAPGRAVGSARGSAIVVVPEECGSSAGETYSRSEQARLLIPLTLLSHCSGH</sequence>
<evidence type="ECO:0000256" key="1">
    <source>
        <dbReference type="SAM" id="MobiDB-lite"/>
    </source>
</evidence>
<dbReference type="Proteomes" id="UP000815677">
    <property type="component" value="Unassembled WGS sequence"/>
</dbReference>
<feature type="compositionally biased region" description="Basic residues" evidence="1">
    <location>
        <begin position="48"/>
        <end position="58"/>
    </location>
</feature>
<proteinExistence type="predicted"/>
<dbReference type="EMBL" id="DF841028">
    <property type="protein sequence ID" value="GAT45261.1"/>
    <property type="molecule type" value="Genomic_DNA"/>
</dbReference>
<evidence type="ECO:0000313" key="3">
    <source>
        <dbReference type="Proteomes" id="UP000815677"/>
    </source>
</evidence>
<feature type="compositionally biased region" description="Basic and acidic residues" evidence="1">
    <location>
        <begin position="12"/>
        <end position="22"/>
    </location>
</feature>
<keyword evidence="3" id="KW-1185">Reference proteome</keyword>
<name>A0ABQ0L295_MYCCL</name>
<organism evidence="2 3">
    <name type="scientific">Mycena chlorophos</name>
    <name type="common">Agaric fungus</name>
    <name type="synonym">Agaricus chlorophos</name>
    <dbReference type="NCBI Taxonomy" id="658473"/>
    <lineage>
        <taxon>Eukaryota</taxon>
        <taxon>Fungi</taxon>
        <taxon>Dikarya</taxon>
        <taxon>Basidiomycota</taxon>
        <taxon>Agaricomycotina</taxon>
        <taxon>Agaricomycetes</taxon>
        <taxon>Agaricomycetidae</taxon>
        <taxon>Agaricales</taxon>
        <taxon>Marasmiineae</taxon>
        <taxon>Mycenaceae</taxon>
        <taxon>Mycena</taxon>
    </lineage>
</organism>